<feature type="region of interest" description="Disordered" evidence="1">
    <location>
        <begin position="403"/>
        <end position="452"/>
    </location>
</feature>
<dbReference type="VEuPathDB" id="FungiDB:YALI1_A15274g"/>
<feature type="compositionally biased region" description="Acidic residues" evidence="1">
    <location>
        <begin position="428"/>
        <end position="443"/>
    </location>
</feature>
<dbReference type="EMBL" id="CP017553">
    <property type="protein sequence ID" value="AOW00677.1"/>
    <property type="molecule type" value="Genomic_DNA"/>
</dbReference>
<feature type="domain" description="Transcription regulator Rua1 C-terminal" evidence="2">
    <location>
        <begin position="169"/>
        <end position="270"/>
    </location>
</feature>
<dbReference type="Pfam" id="PF14616">
    <property type="entry name" value="Rua1_C"/>
    <property type="match status" value="1"/>
</dbReference>
<reference evidence="3 4" key="1">
    <citation type="journal article" date="2016" name="PLoS ONE">
        <title>Sequence Assembly of Yarrowia lipolytica Strain W29/CLIB89 Shows Transposable Element Diversity.</title>
        <authorList>
            <person name="Magnan C."/>
            <person name="Yu J."/>
            <person name="Chang I."/>
            <person name="Jahn E."/>
            <person name="Kanomata Y."/>
            <person name="Wu J."/>
            <person name="Zeller M."/>
            <person name="Oakes M."/>
            <person name="Baldi P."/>
            <person name="Sandmeyer S."/>
        </authorList>
    </citation>
    <scope>NUCLEOTIDE SEQUENCE [LARGE SCALE GENOMIC DNA]</scope>
    <source>
        <strain evidence="4">CLIB89(W29)</strain>
    </source>
</reference>
<dbReference type="InterPro" id="IPR028012">
    <property type="entry name" value="Rua1_C"/>
</dbReference>
<evidence type="ECO:0000259" key="2">
    <source>
        <dbReference type="Pfam" id="PF14616"/>
    </source>
</evidence>
<proteinExistence type="predicted"/>
<name>A0A1D8N4V8_YARLL</name>
<gene>
    <name evidence="3" type="ORF">YALI1_A15274g</name>
</gene>
<dbReference type="GeneID" id="2906080"/>
<dbReference type="AlphaFoldDB" id="A0A1D8N4V8"/>
<evidence type="ECO:0000313" key="3">
    <source>
        <dbReference type="EMBL" id="AOW00677.1"/>
    </source>
</evidence>
<evidence type="ECO:0000256" key="1">
    <source>
        <dbReference type="SAM" id="MobiDB-lite"/>
    </source>
</evidence>
<dbReference type="RefSeq" id="XP_500088.3">
    <property type="nucleotide sequence ID" value="XM_500088.3"/>
</dbReference>
<organism evidence="3 4">
    <name type="scientific">Yarrowia lipolytica</name>
    <name type="common">Candida lipolytica</name>
    <dbReference type="NCBI Taxonomy" id="4952"/>
    <lineage>
        <taxon>Eukaryota</taxon>
        <taxon>Fungi</taxon>
        <taxon>Dikarya</taxon>
        <taxon>Ascomycota</taxon>
        <taxon>Saccharomycotina</taxon>
        <taxon>Dipodascomycetes</taxon>
        <taxon>Dipodascales</taxon>
        <taxon>Dipodascales incertae sedis</taxon>
        <taxon>Yarrowia</taxon>
    </lineage>
</organism>
<dbReference type="VEuPathDB" id="FungiDB:YALI0_A15169g"/>
<sequence length="466" mass="53387">MSPSKYIVDTNEDSQEYDFLTMSVPVVSVSFEELLFGPDSLTEFLPLPKESPIDYSSIEPIPYVPENGSQLIVHSTNPICGRSEFQDFNHETDLSCTMPYAAHDTQLAHELLSRIARDYANIQCESESVRGILLSTYANPYTNLFDVAVQEQSHDDDDKHLYRYTCGRKDDIYSSVWYRNLIDGNERDGGERYCSPCNQWYNTRNHAWANHMTSVHGISAVTKTIYPFPSGVILGKSNKLKGWCPKCQEFVHLYIKKVGTVWTTWFRHQDAHIRKEMQDRRGGKICTPNNRRNSKKRSFEAVEAVEVEAAEVEKPLPSSSVDVSASNDVINFEFLHKKQRFEIEVYESPAFEPGCIQTDFVEPVQLIGLTSEANYSIGEVQNMMDIIEQEMNINVELARKEETKNEHDIVNDNTEEDTGDSEYSGNTEQEDTEDTYTSPEEDGDFKYNPFEGQFDNYDGLFGDYNF</sequence>
<evidence type="ECO:0000313" key="4">
    <source>
        <dbReference type="Proteomes" id="UP000182444"/>
    </source>
</evidence>
<dbReference type="KEGG" id="yli:2906080"/>
<dbReference type="Proteomes" id="UP000182444">
    <property type="component" value="Chromosome 1A"/>
</dbReference>
<accession>A0A1D8N4V8</accession>
<protein>
    <recommendedName>
        <fullName evidence="2">Transcription regulator Rua1 C-terminal domain-containing protein</fullName>
    </recommendedName>
</protein>